<feature type="region of interest" description="Disordered" evidence="1">
    <location>
        <begin position="356"/>
        <end position="446"/>
    </location>
</feature>
<dbReference type="InterPro" id="IPR049547">
    <property type="entry name" value="WDR93_beta-prop"/>
</dbReference>
<dbReference type="AlphaFoldDB" id="A0A5K4FE88"/>
<evidence type="ECO:0000313" key="3">
    <source>
        <dbReference type="WBParaSite" id="Smp_344540.2"/>
    </source>
</evidence>
<dbReference type="STRING" id="6183.A0A5K4FE88"/>
<dbReference type="InParanoid" id="A0A5K4FE88"/>
<feature type="compositionally biased region" description="Basic residues" evidence="1">
    <location>
        <begin position="436"/>
        <end position="445"/>
    </location>
</feature>
<dbReference type="Pfam" id="PF21030">
    <property type="entry name" value="WDR93"/>
    <property type="match status" value="1"/>
</dbReference>
<feature type="compositionally biased region" description="Basic and acidic residues" evidence="1">
    <location>
        <begin position="396"/>
        <end position="405"/>
    </location>
</feature>
<protein>
    <submittedName>
        <fullName evidence="3">DUF3883 domain-containing protein</fullName>
    </submittedName>
</protein>
<proteinExistence type="predicted"/>
<dbReference type="Proteomes" id="UP000008854">
    <property type="component" value="Unassembled WGS sequence"/>
</dbReference>
<accession>A0A5K4FE88</accession>
<dbReference type="WBParaSite" id="Smp_344540.2">
    <property type="protein sequence ID" value="Smp_344540.2"/>
    <property type="gene ID" value="Smp_344540"/>
</dbReference>
<organism evidence="2 3">
    <name type="scientific">Schistosoma mansoni</name>
    <name type="common">Blood fluke</name>
    <dbReference type="NCBI Taxonomy" id="6183"/>
    <lineage>
        <taxon>Eukaryota</taxon>
        <taxon>Metazoa</taxon>
        <taxon>Spiralia</taxon>
        <taxon>Lophotrochozoa</taxon>
        <taxon>Platyhelminthes</taxon>
        <taxon>Trematoda</taxon>
        <taxon>Digenea</taxon>
        <taxon>Strigeidida</taxon>
        <taxon>Schistosomatoidea</taxon>
        <taxon>Schistosomatidae</taxon>
        <taxon>Schistosoma</taxon>
    </lineage>
</organism>
<dbReference type="ExpressionAtlas" id="A0A5K4FE88">
    <property type="expression patterns" value="baseline"/>
</dbReference>
<name>A0A5K4FE88_SCHMA</name>
<feature type="compositionally biased region" description="Basic residues" evidence="1">
    <location>
        <begin position="382"/>
        <end position="395"/>
    </location>
</feature>
<reference evidence="3" key="2">
    <citation type="submission" date="2019-11" db="UniProtKB">
        <authorList>
            <consortium name="WormBaseParasite"/>
        </authorList>
    </citation>
    <scope>IDENTIFICATION</scope>
    <source>
        <strain evidence="3">Puerto Rican</strain>
    </source>
</reference>
<keyword evidence="2" id="KW-1185">Reference proteome</keyword>
<sequence>MKIKSEVKSLNHSISLMDSSSFQDTLNTDPELTFDDLPMPFKMLDKLLWNIFEETWNLIEAKEKHESEEFNFQQSCLQKLDVNVDIENIHIFTIVGQYLFRIFENQISAYDLNDLKLISEWNYLNGLNSCSVIRTFKTIQYDKNVILQLIINDSGQLSLVMFVEGLFIPIKQINLPSDSLLYHTLNGKISPCGKYFISLNEDSINSKIWLEVYRLPVDVWMKEILPIVQEFQNAKMSTSSMETSTTQEITVNLIERKLFYENQFQLSSPVLLGRIKYQVIPPSPACKSVTAALKQANDKANLLSYSNLGTHLFSDAIIETNQLAFIEHRNYPSCLTAIPKPQLDEKNSVSVQEFIESPESVKQISEPTTERSQPHSASSIKHQTRSTKSSKRKQPINREHKEKTTNGRNNNKKAEKMNATAETIDELSNKDNNDKSKKKKNKSNNKKQEIELDIETNLKDLIIDETDLVDNLFKKSQQNEEIRRQLLKDLNEVQPKCYPYFEFLPISLTSDSKQSEISSLTNLSYSGSICVYWSRSCYLFFYPLDKFSKTEEGVIEEVRYFGSEITYISVIYSSRSVNANETSIDDKENLPKKLDLINSRNNYLVIGLQSRLVIIKELQSGRYLPLFYTELGSLVDAGLSISAKYINLLTACYLNGNRHSNKDDLMLHKKFTFDIYNLDENQLTWKKTHIVGKKNFHCQAITILTVDDNFNVVVCLVSSKDLLIYSLDHQQNCLHHQQPVKQHIESDQSNQVVDADLDQFCQSSIQISLPNPYVINLNTGTVSLFPEVNEQWIDNVEFYNQLCLTSCSAKSSIQEVENDSHVNHEGKKEEKLNRRQGTYQLWIRGTKIEQQDESRIQSKLFRVDLEFKSLEINTDSSELNNEKNFKEIYSEPLQNYSNNLLMKRSRNEAVRRLSFQKVWEQLAAF</sequence>
<evidence type="ECO:0000313" key="2">
    <source>
        <dbReference type="Proteomes" id="UP000008854"/>
    </source>
</evidence>
<evidence type="ECO:0000256" key="1">
    <source>
        <dbReference type="SAM" id="MobiDB-lite"/>
    </source>
</evidence>
<reference evidence="2" key="1">
    <citation type="journal article" date="2012" name="PLoS Negl. Trop. Dis.">
        <title>A systematically improved high quality genome and transcriptome of the human blood fluke Schistosoma mansoni.</title>
        <authorList>
            <person name="Protasio A.V."/>
            <person name="Tsai I.J."/>
            <person name="Babbage A."/>
            <person name="Nichol S."/>
            <person name="Hunt M."/>
            <person name="Aslett M.A."/>
            <person name="De Silva N."/>
            <person name="Velarde G.S."/>
            <person name="Anderson T.J."/>
            <person name="Clark R.C."/>
            <person name="Davidson C."/>
            <person name="Dillon G.P."/>
            <person name="Holroyd N.E."/>
            <person name="LoVerde P.T."/>
            <person name="Lloyd C."/>
            <person name="McQuillan J."/>
            <person name="Oliveira G."/>
            <person name="Otto T.D."/>
            <person name="Parker-Manuel S.J."/>
            <person name="Quail M.A."/>
            <person name="Wilson R.A."/>
            <person name="Zerlotini A."/>
            <person name="Dunne D.W."/>
            <person name="Berriman M."/>
        </authorList>
    </citation>
    <scope>NUCLEOTIDE SEQUENCE [LARGE SCALE GENOMIC DNA]</scope>
    <source>
        <strain evidence="2">Puerto Rican</strain>
    </source>
</reference>